<keyword evidence="3" id="KW-1185">Reference proteome</keyword>
<dbReference type="OrthoDB" id="10441531at2759"/>
<sequence length="112" mass="12724">MACSEQEDPTAEFRCDGTGRFNSIDFNYEYQGFRGTINVADSDDMKVRAFIKWVLDKLVVNKDDLRKLTAKQGDITTDGLIRIPTAFRSASKKKNPEETTLDGAHFRKQNSK</sequence>
<accession>A0A368G0I4</accession>
<dbReference type="AlphaFoldDB" id="A0A368G0I4"/>
<organism evidence="2 3">
    <name type="scientific">Ancylostoma caninum</name>
    <name type="common">Dog hookworm</name>
    <dbReference type="NCBI Taxonomy" id="29170"/>
    <lineage>
        <taxon>Eukaryota</taxon>
        <taxon>Metazoa</taxon>
        <taxon>Ecdysozoa</taxon>
        <taxon>Nematoda</taxon>
        <taxon>Chromadorea</taxon>
        <taxon>Rhabditida</taxon>
        <taxon>Rhabditina</taxon>
        <taxon>Rhabditomorpha</taxon>
        <taxon>Strongyloidea</taxon>
        <taxon>Ancylostomatidae</taxon>
        <taxon>Ancylostomatinae</taxon>
        <taxon>Ancylostoma</taxon>
    </lineage>
</organism>
<evidence type="ECO:0000313" key="3">
    <source>
        <dbReference type="Proteomes" id="UP000252519"/>
    </source>
</evidence>
<name>A0A368G0I4_ANCCA</name>
<protein>
    <submittedName>
        <fullName evidence="2">Uncharacterized protein</fullName>
    </submittedName>
</protein>
<evidence type="ECO:0000256" key="1">
    <source>
        <dbReference type="SAM" id="MobiDB-lite"/>
    </source>
</evidence>
<feature type="region of interest" description="Disordered" evidence="1">
    <location>
        <begin position="87"/>
        <end position="112"/>
    </location>
</feature>
<evidence type="ECO:0000313" key="2">
    <source>
        <dbReference type="EMBL" id="RCN37934.1"/>
    </source>
</evidence>
<proteinExistence type="predicted"/>
<dbReference type="EMBL" id="JOJR01000432">
    <property type="protein sequence ID" value="RCN37934.1"/>
    <property type="molecule type" value="Genomic_DNA"/>
</dbReference>
<gene>
    <name evidence="2" type="ORF">ANCCAN_16147</name>
</gene>
<dbReference type="Proteomes" id="UP000252519">
    <property type="component" value="Unassembled WGS sequence"/>
</dbReference>
<comment type="caution">
    <text evidence="2">The sequence shown here is derived from an EMBL/GenBank/DDBJ whole genome shotgun (WGS) entry which is preliminary data.</text>
</comment>
<reference evidence="2 3" key="1">
    <citation type="submission" date="2014-10" db="EMBL/GenBank/DDBJ databases">
        <title>Draft genome of the hookworm Ancylostoma caninum.</title>
        <authorList>
            <person name="Mitreva M."/>
        </authorList>
    </citation>
    <scope>NUCLEOTIDE SEQUENCE [LARGE SCALE GENOMIC DNA]</scope>
    <source>
        <strain evidence="2 3">Baltimore</strain>
    </source>
</reference>